<organism evidence="1 2">
    <name type="scientific">Aquabacterium commune</name>
    <dbReference type="NCBI Taxonomy" id="70586"/>
    <lineage>
        <taxon>Bacteria</taxon>
        <taxon>Pseudomonadati</taxon>
        <taxon>Pseudomonadota</taxon>
        <taxon>Betaproteobacteria</taxon>
        <taxon>Burkholderiales</taxon>
        <taxon>Aquabacterium</taxon>
    </lineage>
</organism>
<dbReference type="PANTHER" id="PTHR39456:SF1">
    <property type="entry name" value="METAL-DEPENDENT HYDROLASE"/>
    <property type="match status" value="1"/>
</dbReference>
<evidence type="ECO:0008006" key="3">
    <source>
        <dbReference type="Google" id="ProtNLM"/>
    </source>
</evidence>
<evidence type="ECO:0000313" key="1">
    <source>
        <dbReference type="EMBL" id="TDP81235.1"/>
    </source>
</evidence>
<sequence length="296" mass="34750">MSTPHPEHTRPIQAREKLDFQLDERIPRFWNGGDPYKTRFFDAMSLTFPIGERYFISSVRAYRDQVTDPHLLQEVKDFTRQEAQHGIVHTQFNEMLEKQGLNVAWTQRFLDRKFKWQLSRWSAAFNLSYTAAAEHLTALMCTTFMERPDIIEPFDHRIRAMYTWHSIEEVEHKAVCFDVLTKAAKAGYFTRIAGLIYFSIEYPIGNWYMVNQMLKDDGFGFWARAKMLAKGAWWLYKPGGVFLPALGYYLSYFKPGFHPWQHKEMGHYDTWLEAFNRSGDPVEAGTAYAQQVIAAR</sequence>
<dbReference type="InterPro" id="IPR016516">
    <property type="entry name" value="UCP07580"/>
</dbReference>
<dbReference type="SUPFAM" id="SSF47240">
    <property type="entry name" value="Ferritin-like"/>
    <property type="match status" value="1"/>
</dbReference>
<keyword evidence="2" id="KW-1185">Reference proteome</keyword>
<dbReference type="PIRSF" id="PIRSF007580">
    <property type="entry name" value="UCP07580"/>
    <property type="match status" value="1"/>
</dbReference>
<comment type="caution">
    <text evidence="1">The sequence shown here is derived from an EMBL/GenBank/DDBJ whole genome shotgun (WGS) entry which is preliminary data.</text>
</comment>
<dbReference type="Pfam" id="PF10118">
    <property type="entry name" value="Metal_hydrol"/>
    <property type="match status" value="1"/>
</dbReference>
<dbReference type="RefSeq" id="WP_166643575.1">
    <property type="nucleotide sequence ID" value="NZ_SNXW01000008.1"/>
</dbReference>
<protein>
    <recommendedName>
        <fullName evidence="3">Metal-dependent hydrolase</fullName>
    </recommendedName>
</protein>
<accession>A0A4R6R6F0</accession>
<dbReference type="AlphaFoldDB" id="A0A4R6R6F0"/>
<gene>
    <name evidence="1" type="ORF">EV672_10820</name>
</gene>
<proteinExistence type="predicted"/>
<name>A0A4R6R6F0_9BURK</name>
<dbReference type="PANTHER" id="PTHR39456">
    <property type="entry name" value="METAL-DEPENDENT HYDROLASE"/>
    <property type="match status" value="1"/>
</dbReference>
<dbReference type="EMBL" id="SNXW01000008">
    <property type="protein sequence ID" value="TDP81235.1"/>
    <property type="molecule type" value="Genomic_DNA"/>
</dbReference>
<dbReference type="Proteomes" id="UP000294593">
    <property type="component" value="Unassembled WGS sequence"/>
</dbReference>
<dbReference type="InterPro" id="IPR009078">
    <property type="entry name" value="Ferritin-like_SF"/>
</dbReference>
<reference evidence="1 2" key="1">
    <citation type="submission" date="2019-03" db="EMBL/GenBank/DDBJ databases">
        <title>Genomic Encyclopedia of Type Strains, Phase IV (KMG-IV): sequencing the most valuable type-strain genomes for metagenomic binning, comparative biology and taxonomic classification.</title>
        <authorList>
            <person name="Goeker M."/>
        </authorList>
    </citation>
    <scope>NUCLEOTIDE SEQUENCE [LARGE SCALE GENOMIC DNA]</scope>
    <source>
        <strain evidence="1 2">DSM 11901</strain>
    </source>
</reference>
<evidence type="ECO:0000313" key="2">
    <source>
        <dbReference type="Proteomes" id="UP000294593"/>
    </source>
</evidence>